<reference evidence="2 3" key="1">
    <citation type="submission" date="2020-07" db="EMBL/GenBank/DDBJ databases">
        <title>Genomic Encyclopedia of Type Strains, Phase IV (KMG-IV): sequencing the most valuable type-strain genomes for metagenomic binning, comparative biology and taxonomic classification.</title>
        <authorList>
            <person name="Goeker M."/>
        </authorList>
    </citation>
    <scope>NUCLEOTIDE SEQUENCE [LARGE SCALE GENOMIC DNA]</scope>
    <source>
        <strain evidence="2 3">DSM 25220</strain>
    </source>
</reference>
<accession>A0A7V9Z1Q1</accession>
<evidence type="ECO:0000313" key="3">
    <source>
        <dbReference type="Proteomes" id="UP000580891"/>
    </source>
</evidence>
<dbReference type="EMBL" id="JACDUU010000006">
    <property type="protein sequence ID" value="MBA2872322.1"/>
    <property type="molecule type" value="Genomic_DNA"/>
</dbReference>
<sequence length="92" mass="10758">MKVSLWFYLGALFVYFLSFISGFSIGLYVLFGAILLLFFGLAISFKLLKKEKNVLILIGISIIICVVSYIVWYLLVHNIDDYYIFYPFIFFV</sequence>
<organism evidence="2 3">
    <name type="scientific">[Anoxybacillus] calidus</name>
    <dbReference type="NCBI Taxonomy" id="575178"/>
    <lineage>
        <taxon>Bacteria</taxon>
        <taxon>Bacillati</taxon>
        <taxon>Bacillota</taxon>
        <taxon>Bacilli</taxon>
        <taxon>Bacillales</taxon>
        <taxon>Anoxybacillaceae</taxon>
        <taxon>Paranoxybacillus</taxon>
    </lineage>
</organism>
<dbReference type="Proteomes" id="UP000580891">
    <property type="component" value="Unassembled WGS sequence"/>
</dbReference>
<name>A0A7V9Z1Q1_9BACL</name>
<proteinExistence type="predicted"/>
<gene>
    <name evidence="2" type="ORF">HNQ85_002631</name>
</gene>
<keyword evidence="1" id="KW-0812">Transmembrane</keyword>
<keyword evidence="3" id="KW-1185">Reference proteome</keyword>
<keyword evidence="1" id="KW-0472">Membrane</keyword>
<feature type="transmembrane region" description="Helical" evidence="1">
    <location>
        <begin position="54"/>
        <end position="75"/>
    </location>
</feature>
<keyword evidence="1" id="KW-1133">Transmembrane helix</keyword>
<feature type="transmembrane region" description="Helical" evidence="1">
    <location>
        <begin position="12"/>
        <end position="42"/>
    </location>
</feature>
<comment type="caution">
    <text evidence="2">The sequence shown here is derived from an EMBL/GenBank/DDBJ whole genome shotgun (WGS) entry which is preliminary data.</text>
</comment>
<evidence type="ECO:0000313" key="2">
    <source>
        <dbReference type="EMBL" id="MBA2872322.1"/>
    </source>
</evidence>
<dbReference type="AlphaFoldDB" id="A0A7V9Z1Q1"/>
<protein>
    <submittedName>
        <fullName evidence="2">Putative membrane protein</fullName>
    </submittedName>
</protein>
<evidence type="ECO:0000256" key="1">
    <source>
        <dbReference type="SAM" id="Phobius"/>
    </source>
</evidence>